<dbReference type="AlphaFoldDB" id="A0A0V0GM35"/>
<protein>
    <submittedName>
        <fullName evidence="1">Putative ovule protein</fullName>
    </submittedName>
</protein>
<proteinExistence type="predicted"/>
<name>A0A0V0GM35_SOLCH</name>
<accession>A0A0V0GM35</accession>
<reference evidence="1" key="1">
    <citation type="submission" date="2015-12" db="EMBL/GenBank/DDBJ databases">
        <title>Gene expression during late stages of embryo sac development: a critical building block for successful pollen-pistil interactions.</title>
        <authorList>
            <person name="Liu Y."/>
            <person name="Joly V."/>
            <person name="Sabar M."/>
            <person name="Matton D.P."/>
        </authorList>
    </citation>
    <scope>NUCLEOTIDE SEQUENCE</scope>
</reference>
<dbReference type="EMBL" id="GEDG01035994">
    <property type="protein sequence ID" value="JAP08938.1"/>
    <property type="molecule type" value="Transcribed_RNA"/>
</dbReference>
<evidence type="ECO:0000313" key="1">
    <source>
        <dbReference type="EMBL" id="JAP08938.1"/>
    </source>
</evidence>
<organism evidence="1">
    <name type="scientific">Solanum chacoense</name>
    <name type="common">Chaco potato</name>
    <dbReference type="NCBI Taxonomy" id="4108"/>
    <lineage>
        <taxon>Eukaryota</taxon>
        <taxon>Viridiplantae</taxon>
        <taxon>Streptophyta</taxon>
        <taxon>Embryophyta</taxon>
        <taxon>Tracheophyta</taxon>
        <taxon>Spermatophyta</taxon>
        <taxon>Magnoliopsida</taxon>
        <taxon>eudicotyledons</taxon>
        <taxon>Gunneridae</taxon>
        <taxon>Pentapetalae</taxon>
        <taxon>asterids</taxon>
        <taxon>lamiids</taxon>
        <taxon>Solanales</taxon>
        <taxon>Solanaceae</taxon>
        <taxon>Solanoideae</taxon>
        <taxon>Solaneae</taxon>
        <taxon>Solanum</taxon>
    </lineage>
</organism>
<sequence length="84" mass="9771">MQSHILMIEQILYQISYPQNGLHARSDFSFSLIPPRICWVKKAARYFHLEYHLVLSKACLKCTYALKRSAKHVERMCALVSSSL</sequence>